<dbReference type="VEuPathDB" id="VectorBase:ISCW021911"/>
<dbReference type="EnsemblMetazoa" id="ISCW021911-RA">
    <property type="protein sequence ID" value="ISCW021911-PA"/>
    <property type="gene ID" value="ISCW021911"/>
</dbReference>
<protein>
    <submittedName>
        <fullName evidence="1 2">Metalloprotease, putative</fullName>
    </submittedName>
</protein>
<sequence>DFQQVFARKGFVYILRGRLFFRLGAVHDGSGPISYIPGHPGAKKCPWSDGYIMSYIDSGEKNFRFSVCTNEQIRILLRNRDERCIGLSSEQDLTSKSSKLPGQTISGSTFCEARYPSWEDVKYHVVSL</sequence>
<accession>B7QFJ7</accession>
<feature type="non-terminal residue" evidence="1">
    <location>
        <position position="1"/>
    </location>
</feature>
<dbReference type="Gene3D" id="3.40.390.10">
    <property type="entry name" value="Collagenase (Catalytic Domain)"/>
    <property type="match status" value="1"/>
</dbReference>
<dbReference type="EMBL" id="ABJB011012348">
    <property type="status" value="NOT_ANNOTATED_CDS"/>
    <property type="molecule type" value="Genomic_DNA"/>
</dbReference>
<reference evidence="1 3" key="1">
    <citation type="submission" date="2008-03" db="EMBL/GenBank/DDBJ databases">
        <title>Annotation of Ixodes scapularis.</title>
        <authorList>
            <consortium name="Ixodes scapularis Genome Project Consortium"/>
            <person name="Caler E."/>
            <person name="Hannick L.I."/>
            <person name="Bidwell S."/>
            <person name="Joardar V."/>
            <person name="Thiagarajan M."/>
            <person name="Amedeo P."/>
            <person name="Galinsky K.J."/>
            <person name="Schobel S."/>
            <person name="Inman J."/>
            <person name="Hostetler J."/>
            <person name="Miller J."/>
            <person name="Hammond M."/>
            <person name="Megy K."/>
            <person name="Lawson D."/>
            <person name="Kodira C."/>
            <person name="Sutton G."/>
            <person name="Meyer J."/>
            <person name="Hill C.A."/>
            <person name="Birren B."/>
            <person name="Nene V."/>
            <person name="Collins F."/>
            <person name="Alarcon-Chaidez F."/>
            <person name="Wikel S."/>
            <person name="Strausberg R."/>
        </authorList>
    </citation>
    <scope>NUCLEOTIDE SEQUENCE [LARGE SCALE GENOMIC DNA]</scope>
    <source>
        <strain evidence="3">Wikel</strain>
        <strain evidence="1">Wikel colony</strain>
    </source>
</reference>
<proteinExistence type="predicted"/>
<evidence type="ECO:0000313" key="1">
    <source>
        <dbReference type="EMBL" id="EEC17619.1"/>
    </source>
</evidence>
<keyword evidence="1" id="KW-0378">Hydrolase</keyword>
<dbReference type="AlphaFoldDB" id="B7QFJ7"/>
<gene>
    <name evidence="1" type="ORF">IscW_ISCW021911</name>
</gene>
<dbReference type="EMBL" id="DS926118">
    <property type="protein sequence ID" value="EEC17619.1"/>
    <property type="molecule type" value="Genomic_DNA"/>
</dbReference>
<reference evidence="2" key="2">
    <citation type="submission" date="2020-05" db="UniProtKB">
        <authorList>
            <consortium name="EnsemblMetazoa"/>
        </authorList>
    </citation>
    <scope>IDENTIFICATION</scope>
    <source>
        <strain evidence="2">wikel</strain>
    </source>
</reference>
<organism>
    <name type="scientific">Ixodes scapularis</name>
    <name type="common">Black-legged tick</name>
    <name type="synonym">Deer tick</name>
    <dbReference type="NCBI Taxonomy" id="6945"/>
    <lineage>
        <taxon>Eukaryota</taxon>
        <taxon>Metazoa</taxon>
        <taxon>Ecdysozoa</taxon>
        <taxon>Arthropoda</taxon>
        <taxon>Chelicerata</taxon>
        <taxon>Arachnida</taxon>
        <taxon>Acari</taxon>
        <taxon>Parasitiformes</taxon>
        <taxon>Ixodida</taxon>
        <taxon>Ixodoidea</taxon>
        <taxon>Ixodidae</taxon>
        <taxon>Ixodinae</taxon>
        <taxon>Ixodes</taxon>
    </lineage>
</organism>
<dbReference type="InterPro" id="IPR024079">
    <property type="entry name" value="MetalloPept_cat_dom_sf"/>
</dbReference>
<keyword evidence="3" id="KW-1185">Reference proteome</keyword>
<name>B7QFJ7_IXOSC</name>
<evidence type="ECO:0000313" key="3">
    <source>
        <dbReference type="Proteomes" id="UP000001555"/>
    </source>
</evidence>
<dbReference type="VEuPathDB" id="VectorBase:ISCI021911"/>
<dbReference type="HOGENOM" id="CLU_1965035_0_0_1"/>
<dbReference type="SUPFAM" id="SSF55486">
    <property type="entry name" value="Metalloproteases ('zincins'), catalytic domain"/>
    <property type="match status" value="1"/>
</dbReference>
<dbReference type="PaxDb" id="6945-B7QFJ7"/>
<dbReference type="Proteomes" id="UP000001555">
    <property type="component" value="Unassembled WGS sequence"/>
</dbReference>
<evidence type="ECO:0000313" key="2">
    <source>
        <dbReference type="EnsemblMetazoa" id="ISCW021911-PA"/>
    </source>
</evidence>
<keyword evidence="1" id="KW-0645">Protease</keyword>
<dbReference type="GO" id="GO:0006508">
    <property type="term" value="P:proteolysis"/>
    <property type="evidence" value="ECO:0007669"/>
    <property type="project" value="UniProtKB-KW"/>
</dbReference>
<keyword evidence="1" id="KW-0482">Metalloprotease</keyword>
<dbReference type="GO" id="GO:0008237">
    <property type="term" value="F:metallopeptidase activity"/>
    <property type="evidence" value="ECO:0007669"/>
    <property type="project" value="UniProtKB-KW"/>
</dbReference>